<sequence length="702" mass="78279">MWNGLIAAGRYLGKRYFVLLLSGWLVLFMEALSRNRAWGAMEWSVQHVPALLLNGIFLSGAWLVLTAFTGKIRLSFWIVSAIGFALALITGVKSKMLGVPLLPWDFVLTGEAGDMIEYVKNIVTVQLVLDVTAFVAVSWLLLYKANSAQAIRWKERCGMAIFAIVITCIAYTDKPFPIKSVFGISAITYDQSANVDTNGWLLATVMNLEYLGVTKLEDYSDRAVADIVAVNGHRSGGAEAAESDNVKPNVIVVLSESLWDPTQLEGIAFSRDPMPFYHELRQTTAAGTLLSPQFGGGTANVEFEILTGNSMRFLPQGTIPYNQHITRSIDSLASILARQGYYSTAISPFHRWYFNSDKVYKNFGFSQYIPLEFFEPVYEGAYIADSEVARMIIGQTGKTDERDFIFANTMENHFHYYPGKFKQNTIEVEGDIPKETKGLLETYAQGVQDADNMLRTLVEHYRDSGEPTIIAFFGDHLPYLGDGYKAYKDAKWIRGDDDPDFLNKMHRTPVVVWNNFLPEQQETIDMSPSFLGSYVLDKAKLPGTYYTDFLRELSLKTPVIPPKKYFGEMHIDEADMKRYELLQYDSLFGERHAYGEMKNRIVNPDYFLGAGPIEIEEVKLDTPKAGADAEITVAGQNIPAQGKLFANGKALETKRDSGGGLTAKAPADSFKSGSCEVQVKVFDSKDIIVGQSNVKKIAIATK</sequence>
<evidence type="ECO:0000256" key="4">
    <source>
        <dbReference type="ARBA" id="ARBA00022692"/>
    </source>
</evidence>
<dbReference type="PANTHER" id="PTHR47371">
    <property type="entry name" value="LIPOTEICHOIC ACID SYNTHASE"/>
    <property type="match status" value="1"/>
</dbReference>
<reference evidence="9 10" key="1">
    <citation type="submission" date="2019-05" db="EMBL/GenBank/DDBJ databases">
        <title>We sequenced the genome of Paenibacillus hemerocallicola KCTC 33185 for further insight into its adaptation and study the phylogeny of Paenibacillus.</title>
        <authorList>
            <person name="Narsing Rao M.P."/>
        </authorList>
    </citation>
    <scope>NUCLEOTIDE SEQUENCE [LARGE SCALE GENOMIC DNA]</scope>
    <source>
        <strain evidence="9 10">KCTC 33185</strain>
    </source>
</reference>
<dbReference type="EMBL" id="VDCQ01000002">
    <property type="protein sequence ID" value="TNJ68074.1"/>
    <property type="molecule type" value="Genomic_DNA"/>
</dbReference>
<evidence type="ECO:0000256" key="3">
    <source>
        <dbReference type="ARBA" id="ARBA00022475"/>
    </source>
</evidence>
<keyword evidence="6 7" id="KW-0472">Membrane</keyword>
<evidence type="ECO:0000259" key="8">
    <source>
        <dbReference type="Pfam" id="PF00884"/>
    </source>
</evidence>
<keyword evidence="10" id="KW-1185">Reference proteome</keyword>
<dbReference type="RefSeq" id="WP_139600467.1">
    <property type="nucleotide sequence ID" value="NZ_VDCQ01000002.1"/>
</dbReference>
<comment type="caution">
    <text evidence="9">The sequence shown here is derived from an EMBL/GenBank/DDBJ whole genome shotgun (WGS) entry which is preliminary data.</text>
</comment>
<dbReference type="InterPro" id="IPR000917">
    <property type="entry name" value="Sulfatase_N"/>
</dbReference>
<evidence type="ECO:0000313" key="9">
    <source>
        <dbReference type="EMBL" id="TNJ68074.1"/>
    </source>
</evidence>
<dbReference type="Pfam" id="PF00884">
    <property type="entry name" value="Sulfatase"/>
    <property type="match status" value="1"/>
</dbReference>
<dbReference type="GO" id="GO:0005886">
    <property type="term" value="C:plasma membrane"/>
    <property type="evidence" value="ECO:0007669"/>
    <property type="project" value="UniProtKB-SubCell"/>
</dbReference>
<dbReference type="PANTHER" id="PTHR47371:SF3">
    <property type="entry name" value="PHOSPHOGLYCEROL TRANSFERASE I"/>
    <property type="match status" value="1"/>
</dbReference>
<evidence type="ECO:0000256" key="6">
    <source>
        <dbReference type="ARBA" id="ARBA00023136"/>
    </source>
</evidence>
<evidence type="ECO:0000313" key="10">
    <source>
        <dbReference type="Proteomes" id="UP000307943"/>
    </source>
</evidence>
<dbReference type="InterPro" id="IPR050448">
    <property type="entry name" value="OpgB/LTA_synthase_biosynth"/>
</dbReference>
<dbReference type="AlphaFoldDB" id="A0A5C4TG10"/>
<accession>A0A5C4TG10</accession>
<dbReference type="SUPFAM" id="SSF53649">
    <property type="entry name" value="Alkaline phosphatase-like"/>
    <property type="match status" value="1"/>
</dbReference>
<evidence type="ECO:0000256" key="1">
    <source>
        <dbReference type="ARBA" id="ARBA00004651"/>
    </source>
</evidence>
<dbReference type="CDD" id="cd16015">
    <property type="entry name" value="LTA_synthase"/>
    <property type="match status" value="1"/>
</dbReference>
<feature type="transmembrane region" description="Helical" evidence="7">
    <location>
        <begin position="74"/>
        <end position="92"/>
    </location>
</feature>
<organism evidence="9 10">
    <name type="scientific">Paenibacillus hemerocallicola</name>
    <dbReference type="NCBI Taxonomy" id="1172614"/>
    <lineage>
        <taxon>Bacteria</taxon>
        <taxon>Bacillati</taxon>
        <taxon>Bacillota</taxon>
        <taxon>Bacilli</taxon>
        <taxon>Bacillales</taxon>
        <taxon>Paenibacillaceae</taxon>
        <taxon>Paenibacillus</taxon>
    </lineage>
</organism>
<dbReference type="InterPro" id="IPR017850">
    <property type="entry name" value="Alkaline_phosphatase_core_sf"/>
</dbReference>
<feature type="transmembrane region" description="Helical" evidence="7">
    <location>
        <begin position="155"/>
        <end position="172"/>
    </location>
</feature>
<protein>
    <submittedName>
        <fullName evidence="9">LTA synthase family protein</fullName>
    </submittedName>
</protein>
<keyword evidence="4 7" id="KW-0812">Transmembrane</keyword>
<keyword evidence="3" id="KW-1003">Cell membrane</keyword>
<proteinExistence type="predicted"/>
<name>A0A5C4TG10_9BACL</name>
<gene>
    <name evidence="9" type="ORF">FE784_02115</name>
</gene>
<keyword evidence="5 7" id="KW-1133">Transmembrane helix</keyword>
<evidence type="ECO:0000256" key="7">
    <source>
        <dbReference type="SAM" id="Phobius"/>
    </source>
</evidence>
<comment type="subcellular location">
    <subcellularLocation>
        <location evidence="1">Cell membrane</location>
        <topology evidence="1">Multi-pass membrane protein</topology>
    </subcellularLocation>
</comment>
<dbReference type="OrthoDB" id="243547at2"/>
<feature type="transmembrane region" description="Helical" evidence="7">
    <location>
        <begin position="122"/>
        <end position="143"/>
    </location>
</feature>
<comment type="pathway">
    <text evidence="2">Cell wall biogenesis; lipoteichoic acid biosynthesis.</text>
</comment>
<feature type="domain" description="Sulfatase N-terminal" evidence="8">
    <location>
        <begin position="248"/>
        <end position="532"/>
    </location>
</feature>
<feature type="transmembrane region" description="Helical" evidence="7">
    <location>
        <begin position="49"/>
        <end position="67"/>
    </location>
</feature>
<evidence type="ECO:0000256" key="2">
    <source>
        <dbReference type="ARBA" id="ARBA00004936"/>
    </source>
</evidence>
<evidence type="ECO:0000256" key="5">
    <source>
        <dbReference type="ARBA" id="ARBA00022989"/>
    </source>
</evidence>
<dbReference type="Gene3D" id="3.40.720.10">
    <property type="entry name" value="Alkaline Phosphatase, subunit A"/>
    <property type="match status" value="1"/>
</dbReference>
<dbReference type="Proteomes" id="UP000307943">
    <property type="component" value="Unassembled WGS sequence"/>
</dbReference>